<feature type="domain" description="HTH cro/C1-type" evidence="1">
    <location>
        <begin position="69"/>
        <end position="122"/>
    </location>
</feature>
<dbReference type="SMART" id="SM00530">
    <property type="entry name" value="HTH_XRE"/>
    <property type="match status" value="1"/>
</dbReference>
<evidence type="ECO:0000313" key="2">
    <source>
        <dbReference type="EMBL" id="ABZ69610.1"/>
    </source>
</evidence>
<dbReference type="Pfam" id="PF13560">
    <property type="entry name" value="HTH_31"/>
    <property type="match status" value="1"/>
</dbReference>
<proteinExistence type="predicted"/>
<dbReference type="SUPFAM" id="SSF47413">
    <property type="entry name" value="lambda repressor-like DNA-binding domains"/>
    <property type="match status" value="1"/>
</dbReference>
<dbReference type="Gene3D" id="1.10.260.40">
    <property type="entry name" value="lambda repressor-like DNA-binding domains"/>
    <property type="match status" value="1"/>
</dbReference>
<accession>B0T6J3</accession>
<dbReference type="eggNOG" id="COG1396">
    <property type="taxonomic scope" value="Bacteria"/>
</dbReference>
<dbReference type="KEGG" id="cak:Caul_0476"/>
<dbReference type="GO" id="GO:0003677">
    <property type="term" value="F:DNA binding"/>
    <property type="evidence" value="ECO:0007669"/>
    <property type="project" value="InterPro"/>
</dbReference>
<reference evidence="2" key="1">
    <citation type="submission" date="2008-01" db="EMBL/GenBank/DDBJ databases">
        <title>Complete sequence of chromosome of Caulobacter sp. K31.</title>
        <authorList>
            <consortium name="US DOE Joint Genome Institute"/>
            <person name="Copeland A."/>
            <person name="Lucas S."/>
            <person name="Lapidus A."/>
            <person name="Barry K."/>
            <person name="Glavina del Rio T."/>
            <person name="Dalin E."/>
            <person name="Tice H."/>
            <person name="Pitluck S."/>
            <person name="Bruce D."/>
            <person name="Goodwin L."/>
            <person name="Thompson L.S."/>
            <person name="Brettin T."/>
            <person name="Detter J.C."/>
            <person name="Han C."/>
            <person name="Schmutz J."/>
            <person name="Larimer F."/>
            <person name="Land M."/>
            <person name="Hauser L."/>
            <person name="Kyrpides N."/>
            <person name="Kim E."/>
            <person name="Stephens C."/>
            <person name="Richardson P."/>
        </authorList>
    </citation>
    <scope>NUCLEOTIDE SEQUENCE [LARGE SCALE GENOMIC DNA]</scope>
    <source>
        <strain evidence="2">K31</strain>
    </source>
</reference>
<gene>
    <name evidence="2" type="ordered locus">Caul_0476</name>
</gene>
<dbReference type="CDD" id="cd00093">
    <property type="entry name" value="HTH_XRE"/>
    <property type="match status" value="1"/>
</dbReference>
<sequence>MLDNTSSVMWLSAQSAAVGRGQRNITHGHNGSLVIHKVALMEREGAIMATPHHPSTAVRRSLRKLGGDIKDARRRRGLPAEVVAERAFTSRSTLRRIEAGDNAVGIGIYAAVLQALGLLDRLGELAAPGQDEVGLSMASEALPKRVRLKRIPSGDHG</sequence>
<dbReference type="InterPro" id="IPR001387">
    <property type="entry name" value="Cro/C1-type_HTH"/>
</dbReference>
<organism evidence="2">
    <name type="scientific">Caulobacter sp. (strain K31)</name>
    <dbReference type="NCBI Taxonomy" id="366602"/>
    <lineage>
        <taxon>Bacteria</taxon>
        <taxon>Pseudomonadati</taxon>
        <taxon>Pseudomonadota</taxon>
        <taxon>Alphaproteobacteria</taxon>
        <taxon>Caulobacterales</taxon>
        <taxon>Caulobacteraceae</taxon>
        <taxon>Caulobacter</taxon>
    </lineage>
</organism>
<dbReference type="PROSITE" id="PS50943">
    <property type="entry name" value="HTH_CROC1"/>
    <property type="match status" value="1"/>
</dbReference>
<dbReference type="AlphaFoldDB" id="B0T6J3"/>
<dbReference type="EMBL" id="CP000927">
    <property type="protein sequence ID" value="ABZ69610.1"/>
    <property type="molecule type" value="Genomic_DNA"/>
</dbReference>
<dbReference type="InterPro" id="IPR010982">
    <property type="entry name" value="Lambda_DNA-bd_dom_sf"/>
</dbReference>
<dbReference type="STRING" id="366602.Caul_0476"/>
<protein>
    <submittedName>
        <fullName evidence="2">Transcriptional regulator, XRE family</fullName>
    </submittedName>
</protein>
<evidence type="ECO:0000259" key="1">
    <source>
        <dbReference type="PROSITE" id="PS50943"/>
    </source>
</evidence>
<name>B0T6J3_CAUSK</name>
<dbReference type="HOGENOM" id="CLU_1674747_0_0_5"/>